<dbReference type="EC" id="3.4.16.-" evidence="6"/>
<sequence length="665" mass="72235">MAPVLVLLAVLPSALAQVTPITGSWPHNYTGIPSGGYSASWQKYFEVTKPLPNVTEPIARSFAGNILTNRPGHTNTTLFFWGVEKKEGSLTQKAGYAIDEEPWLIWLNGGPGASSFIGFFEENGPLEIQPDYSFKHNNYSWSKQADTFWIDQPAGTGYSTTDVDGYVASQDQVGEDFVGFLSNLIKVFPNLAMRPLYLTGESYAGRYIPYIGKALYSMQDAPVKLRKIVLGDSSIPSFAGCEEIPVVHVLETWPQIIDFDIEVLEYFKEQSHLCGYDLNLTYPQQGHFLSVVDPAVTVTSPYSPYYDLSASEAARSKARTLQSQLLKRAIAEPRALLSRDTHERRESWKRGLTGRANGTLDPWYGCFLWEQMTDYAVNFTFPFSNGGFNAYYVPDALNPEEALDPSVFLNNNRTRAALHAPTSKEWAAEINYPWNSSFQFIPGSDEFGDPSVEPMAFFSELVANASAHGASIILYSGNDDSLLAPRSNEVVIQNTTFGGIQGFTRKPATPWYNDEGSLAGVVHQERNLTYVLFLGAGHEVPEYQPANAHVFLREFVLGTNATGLLLPNATTPIGGEKPALAGDIIPGGSVVYYGSGVTASSTIAPSATFAAWASYLATATLLPNDTANATSLSSLSSSSVAPLTTSSTLYLTSSPGSTPTSGVSA</sequence>
<dbReference type="AlphaFoldDB" id="A0A167UZ44"/>
<dbReference type="InterPro" id="IPR018202">
    <property type="entry name" value="Ser_caboxypep_ser_AS"/>
</dbReference>
<gene>
    <name evidence="7" type="ORF">FIBSPDRAFT_878498</name>
</gene>
<evidence type="ECO:0000256" key="5">
    <source>
        <dbReference type="ARBA" id="ARBA00023180"/>
    </source>
</evidence>
<feature type="signal peptide" evidence="6">
    <location>
        <begin position="1"/>
        <end position="16"/>
    </location>
</feature>
<organism evidence="7 8">
    <name type="scientific">Athelia psychrophila</name>
    <dbReference type="NCBI Taxonomy" id="1759441"/>
    <lineage>
        <taxon>Eukaryota</taxon>
        <taxon>Fungi</taxon>
        <taxon>Dikarya</taxon>
        <taxon>Basidiomycota</taxon>
        <taxon>Agaricomycotina</taxon>
        <taxon>Agaricomycetes</taxon>
        <taxon>Agaricomycetidae</taxon>
        <taxon>Atheliales</taxon>
        <taxon>Atheliaceae</taxon>
        <taxon>Athelia</taxon>
    </lineage>
</organism>
<keyword evidence="6" id="KW-0732">Signal</keyword>
<keyword evidence="5" id="KW-0325">Glycoprotein</keyword>
<name>A0A167UZ44_9AGAM</name>
<reference evidence="7 8" key="1">
    <citation type="journal article" date="2016" name="Mol. Biol. Evol.">
        <title>Comparative Genomics of Early-Diverging Mushroom-Forming Fungi Provides Insights into the Origins of Lignocellulose Decay Capabilities.</title>
        <authorList>
            <person name="Nagy L.G."/>
            <person name="Riley R."/>
            <person name="Tritt A."/>
            <person name="Adam C."/>
            <person name="Daum C."/>
            <person name="Floudas D."/>
            <person name="Sun H."/>
            <person name="Yadav J.S."/>
            <person name="Pangilinan J."/>
            <person name="Larsson K.H."/>
            <person name="Matsuura K."/>
            <person name="Barry K."/>
            <person name="Labutti K."/>
            <person name="Kuo R."/>
            <person name="Ohm R.A."/>
            <person name="Bhattacharya S.S."/>
            <person name="Shirouzu T."/>
            <person name="Yoshinaga Y."/>
            <person name="Martin F.M."/>
            <person name="Grigoriev I.V."/>
            <person name="Hibbett D.S."/>
        </authorList>
    </citation>
    <scope>NUCLEOTIDE SEQUENCE [LARGE SCALE GENOMIC DNA]</scope>
    <source>
        <strain evidence="7 8">CBS 109695</strain>
    </source>
</reference>
<evidence type="ECO:0000256" key="3">
    <source>
        <dbReference type="ARBA" id="ARBA00022670"/>
    </source>
</evidence>
<evidence type="ECO:0000256" key="6">
    <source>
        <dbReference type="RuleBase" id="RU361156"/>
    </source>
</evidence>
<dbReference type="PANTHER" id="PTHR11802:SF479">
    <property type="entry name" value="CARBOXYPEPTIDASE"/>
    <property type="match status" value="1"/>
</dbReference>
<dbReference type="InterPro" id="IPR001563">
    <property type="entry name" value="Peptidase_S10"/>
</dbReference>
<accession>A0A167UZ44</accession>
<evidence type="ECO:0000256" key="4">
    <source>
        <dbReference type="ARBA" id="ARBA00022801"/>
    </source>
</evidence>
<dbReference type="PANTHER" id="PTHR11802">
    <property type="entry name" value="SERINE PROTEASE FAMILY S10 SERINE CARBOXYPEPTIDASE"/>
    <property type="match status" value="1"/>
</dbReference>
<comment type="similarity">
    <text evidence="1 6">Belongs to the peptidase S10 family.</text>
</comment>
<dbReference type="Gene3D" id="3.40.50.1820">
    <property type="entry name" value="alpha/beta hydrolase"/>
    <property type="match status" value="1"/>
</dbReference>
<dbReference type="OrthoDB" id="443318at2759"/>
<dbReference type="GO" id="GO:0004185">
    <property type="term" value="F:serine-type carboxypeptidase activity"/>
    <property type="evidence" value="ECO:0007669"/>
    <property type="project" value="UniProtKB-UniRule"/>
</dbReference>
<dbReference type="STRING" id="436010.A0A167UZ44"/>
<keyword evidence="2 6" id="KW-0121">Carboxypeptidase</keyword>
<proteinExistence type="inferred from homology"/>
<protein>
    <recommendedName>
        <fullName evidence="6">Carboxypeptidase</fullName>
        <ecNumber evidence="6">3.4.16.-</ecNumber>
    </recommendedName>
</protein>
<feature type="non-terminal residue" evidence="7">
    <location>
        <position position="1"/>
    </location>
</feature>
<dbReference type="Pfam" id="PF00450">
    <property type="entry name" value="Peptidase_S10"/>
    <property type="match status" value="2"/>
</dbReference>
<keyword evidence="8" id="KW-1185">Reference proteome</keyword>
<evidence type="ECO:0000313" key="8">
    <source>
        <dbReference type="Proteomes" id="UP000076532"/>
    </source>
</evidence>
<dbReference type="SUPFAM" id="SSF53474">
    <property type="entry name" value="alpha/beta-Hydrolases"/>
    <property type="match status" value="1"/>
</dbReference>
<dbReference type="PROSITE" id="PS00131">
    <property type="entry name" value="CARBOXYPEPT_SER_SER"/>
    <property type="match status" value="1"/>
</dbReference>
<keyword evidence="4 6" id="KW-0378">Hydrolase</keyword>
<feature type="chain" id="PRO_5007749325" description="Carboxypeptidase" evidence="6">
    <location>
        <begin position="17"/>
        <end position="665"/>
    </location>
</feature>
<dbReference type="Proteomes" id="UP000076532">
    <property type="component" value="Unassembled WGS sequence"/>
</dbReference>
<dbReference type="InterPro" id="IPR029058">
    <property type="entry name" value="AB_hydrolase_fold"/>
</dbReference>
<evidence type="ECO:0000256" key="1">
    <source>
        <dbReference type="ARBA" id="ARBA00009431"/>
    </source>
</evidence>
<evidence type="ECO:0000313" key="7">
    <source>
        <dbReference type="EMBL" id="KZP04461.1"/>
    </source>
</evidence>
<dbReference type="EMBL" id="KV417921">
    <property type="protein sequence ID" value="KZP04461.1"/>
    <property type="molecule type" value="Genomic_DNA"/>
</dbReference>
<dbReference type="PRINTS" id="PR00724">
    <property type="entry name" value="CRBOXYPTASEC"/>
</dbReference>
<evidence type="ECO:0000256" key="2">
    <source>
        <dbReference type="ARBA" id="ARBA00022645"/>
    </source>
</evidence>
<keyword evidence="3 6" id="KW-0645">Protease</keyword>
<dbReference type="GO" id="GO:0006508">
    <property type="term" value="P:proteolysis"/>
    <property type="evidence" value="ECO:0007669"/>
    <property type="project" value="UniProtKB-KW"/>
</dbReference>